<dbReference type="AlphaFoldDB" id="A0A520KEA9"/>
<dbReference type="Gene3D" id="2.40.30.10">
    <property type="entry name" value="Translation factors"/>
    <property type="match status" value="1"/>
</dbReference>
<evidence type="ECO:0000256" key="4">
    <source>
        <dbReference type="ARBA" id="ARBA00022980"/>
    </source>
</evidence>
<evidence type="ECO:0000256" key="1">
    <source>
        <dbReference type="ARBA" id="ARBA00006540"/>
    </source>
</evidence>
<dbReference type="Gene3D" id="3.30.1430.10">
    <property type="match status" value="1"/>
</dbReference>
<evidence type="ECO:0000256" key="3">
    <source>
        <dbReference type="ARBA" id="ARBA00022884"/>
    </source>
</evidence>
<comment type="subunit">
    <text evidence="6">Part of the 50S ribosomal subunit. Forms a cluster with proteins L14 and L24e.</text>
</comment>
<dbReference type="PROSITE" id="PS00474">
    <property type="entry name" value="RIBOSOMAL_L3"/>
    <property type="match status" value="1"/>
</dbReference>
<dbReference type="Proteomes" id="UP000316080">
    <property type="component" value="Unassembled WGS sequence"/>
</dbReference>
<dbReference type="InterPro" id="IPR045077">
    <property type="entry name" value="L3_arc_euk"/>
</dbReference>
<keyword evidence="5 6" id="KW-0687">Ribonucleoprotein</keyword>
<organism evidence="7 9">
    <name type="scientific">Thermoproteota archaeon</name>
    <dbReference type="NCBI Taxonomy" id="2056631"/>
    <lineage>
        <taxon>Archaea</taxon>
        <taxon>Thermoproteota</taxon>
    </lineage>
</organism>
<evidence type="ECO:0000313" key="7">
    <source>
        <dbReference type="EMBL" id="RZN55387.1"/>
    </source>
</evidence>
<dbReference type="HAMAP" id="MF_01325_A">
    <property type="entry name" value="Ribosomal_uL3_A"/>
    <property type="match status" value="1"/>
</dbReference>
<protein>
    <recommendedName>
        <fullName evidence="6">Large ribosomal subunit protein uL3</fullName>
    </recommendedName>
</protein>
<gene>
    <name evidence="6" type="primary">rpl3</name>
    <name evidence="8" type="ORF">DSO09_04345</name>
    <name evidence="7" type="ORF">EF809_05350</name>
</gene>
<comment type="caution">
    <text evidence="7">The sequence shown here is derived from an EMBL/GenBank/DDBJ whole genome shotgun (WGS) entry which is preliminary data.</text>
</comment>
<dbReference type="GO" id="GO:0003735">
    <property type="term" value="F:structural constituent of ribosome"/>
    <property type="evidence" value="ECO:0007669"/>
    <property type="project" value="UniProtKB-UniRule"/>
</dbReference>
<dbReference type="NCBIfam" id="NF003261">
    <property type="entry name" value="PRK04231.1"/>
    <property type="match status" value="1"/>
</dbReference>
<dbReference type="InterPro" id="IPR009000">
    <property type="entry name" value="Transl_B-barrel_sf"/>
</dbReference>
<comment type="function">
    <text evidence="6">One of the primary rRNA binding proteins, it binds directly near the 3'-end of the 23S rRNA, where it nucleates assembly of the 50S subunit.</text>
</comment>
<dbReference type="Pfam" id="PF00297">
    <property type="entry name" value="Ribosomal_L3"/>
    <property type="match status" value="1"/>
</dbReference>
<dbReference type="InterPro" id="IPR019926">
    <property type="entry name" value="Ribosomal_uL3_CS"/>
</dbReference>
<dbReference type="GO" id="GO:0006412">
    <property type="term" value="P:translation"/>
    <property type="evidence" value="ECO:0007669"/>
    <property type="project" value="UniProtKB-UniRule"/>
</dbReference>
<dbReference type="EMBL" id="RXIH01000044">
    <property type="protein sequence ID" value="RZN55387.1"/>
    <property type="molecule type" value="Genomic_DNA"/>
</dbReference>
<sequence>MGHRKKKAPRRGSLMYYPRVRARRITGRIRTWPKVTGPPRLLGFAGYKVGTTHVVLIENRPKSPLYGKEVIREVTIVEVPPIFVYGIRAYIKTVKGLKTFTEVLHTSLPKYAERTVSIPKKTDFSENIRKIEENLDKINEIRILALTQPHKSGLRKKTPEVLEIAIGGDNIKAIYEYAKSLLGKEVRAKEFFSEGLLVDVTAVTKGKGFAGVVKRFGVKILPKWHKHRKGHRVVGAISTGHPTMLFTVPRPGKMGFHQRTEYNKLILKVGENPSEINVAGGYLHYGLVRGDYVVIAGTIPGPPKRLIRFRLAIRAKEKQLQPPKITAISLSSKQGV</sequence>
<dbReference type="InterPro" id="IPR019928">
    <property type="entry name" value="Ribosomal_uL3_arc"/>
</dbReference>
<name>A0A520KEA9_9CREN</name>
<keyword evidence="3 6" id="KW-0694">RNA-binding</keyword>
<dbReference type="Proteomes" id="UP000317265">
    <property type="component" value="Unassembled WGS sequence"/>
</dbReference>
<proteinExistence type="inferred from homology"/>
<evidence type="ECO:0000256" key="6">
    <source>
        <dbReference type="HAMAP-Rule" id="MF_01325"/>
    </source>
</evidence>
<dbReference type="Gene3D" id="4.10.960.10">
    <property type="entry name" value="Ribosomal protein L3, domain 3"/>
    <property type="match status" value="1"/>
</dbReference>
<dbReference type="InterPro" id="IPR044892">
    <property type="entry name" value="Ribosomal_L3_dom_3_arc_sf"/>
</dbReference>
<reference evidence="7 9" key="2">
    <citation type="journal article" date="2019" name="Nat. Microbiol.">
        <title>Wide diversity of methane and short-chain alkane metabolisms in uncultured archaea.</title>
        <authorList>
            <person name="Borrel G."/>
            <person name="Adam P.S."/>
            <person name="McKay L.J."/>
            <person name="Chen L.X."/>
            <person name="Sierra-Garcia I.N."/>
            <person name="Sieber C.M."/>
            <person name="Letourneur Q."/>
            <person name="Ghozlane A."/>
            <person name="Andersen G.L."/>
            <person name="Li W.J."/>
            <person name="Hallam S.J."/>
            <person name="Muyzer G."/>
            <person name="de Oliveira V.M."/>
            <person name="Inskeep W.P."/>
            <person name="Banfield J.F."/>
            <person name="Gribaldo S."/>
        </authorList>
    </citation>
    <scope>NUCLEOTIDE SEQUENCE [LARGE SCALE GENOMIC DNA]</scope>
    <source>
        <strain evidence="7">Verst-YHS</strain>
    </source>
</reference>
<reference evidence="8 10" key="1">
    <citation type="journal article" date="2019" name="Nat. Microbiol.">
        <title>Expanding anaerobic alkane metabolism in the domain of Archaea.</title>
        <authorList>
            <person name="Wang Y."/>
            <person name="Wegener G."/>
            <person name="Hou J."/>
            <person name="Wang F."/>
            <person name="Xiao X."/>
        </authorList>
    </citation>
    <scope>NUCLEOTIDE SEQUENCE [LARGE SCALE GENOMIC DNA]</scope>
    <source>
        <strain evidence="8">WYZ-LMO11</strain>
    </source>
</reference>
<dbReference type="EMBL" id="QNVI01000052">
    <property type="protein sequence ID" value="TDA38388.1"/>
    <property type="molecule type" value="Genomic_DNA"/>
</dbReference>
<evidence type="ECO:0000256" key="2">
    <source>
        <dbReference type="ARBA" id="ARBA00022730"/>
    </source>
</evidence>
<dbReference type="NCBIfam" id="TIGR03626">
    <property type="entry name" value="L3_arch"/>
    <property type="match status" value="1"/>
</dbReference>
<comment type="similarity">
    <text evidence="1 6">Belongs to the universal ribosomal protein uL3 family.</text>
</comment>
<dbReference type="GO" id="GO:0019843">
    <property type="term" value="F:rRNA binding"/>
    <property type="evidence" value="ECO:0007669"/>
    <property type="project" value="UniProtKB-UniRule"/>
</dbReference>
<evidence type="ECO:0000313" key="10">
    <source>
        <dbReference type="Proteomes" id="UP000317265"/>
    </source>
</evidence>
<dbReference type="InterPro" id="IPR000597">
    <property type="entry name" value="Ribosomal_uL3"/>
</dbReference>
<dbReference type="SUPFAM" id="SSF50447">
    <property type="entry name" value="Translation proteins"/>
    <property type="match status" value="1"/>
</dbReference>
<dbReference type="GO" id="GO:0022625">
    <property type="term" value="C:cytosolic large ribosomal subunit"/>
    <property type="evidence" value="ECO:0007669"/>
    <property type="project" value="UniProtKB-UniRule"/>
</dbReference>
<evidence type="ECO:0000256" key="5">
    <source>
        <dbReference type="ARBA" id="ARBA00023274"/>
    </source>
</evidence>
<keyword evidence="2 6" id="KW-0699">rRNA-binding</keyword>
<evidence type="ECO:0000313" key="8">
    <source>
        <dbReference type="EMBL" id="TDA38388.1"/>
    </source>
</evidence>
<keyword evidence="4 6" id="KW-0689">Ribosomal protein</keyword>
<accession>A0A520KEA9</accession>
<evidence type="ECO:0000313" key="9">
    <source>
        <dbReference type="Proteomes" id="UP000316080"/>
    </source>
</evidence>
<dbReference type="PANTHER" id="PTHR11363:SF5">
    <property type="entry name" value="LARGE RIBOSOMAL SUBUNIT PROTEIN UL3"/>
    <property type="match status" value="1"/>
</dbReference>
<dbReference type="PANTHER" id="PTHR11363">
    <property type="entry name" value="60S RIBOSOMAL PROTEIN L3-RELATED"/>
    <property type="match status" value="1"/>
</dbReference>